<evidence type="ECO:0000256" key="1">
    <source>
        <dbReference type="SAM" id="Phobius"/>
    </source>
</evidence>
<keyword evidence="1" id="KW-0812">Transmembrane</keyword>
<evidence type="ECO:0000313" key="2">
    <source>
        <dbReference type="EMBL" id="JAD89469.1"/>
    </source>
</evidence>
<keyword evidence="1" id="KW-1133">Transmembrane helix</keyword>
<accession>A0A0A9DLI2</accession>
<protein>
    <submittedName>
        <fullName evidence="2">Uncharacterized protein</fullName>
    </submittedName>
</protein>
<dbReference type="EMBL" id="GBRH01208426">
    <property type="protein sequence ID" value="JAD89469.1"/>
    <property type="molecule type" value="Transcribed_RNA"/>
</dbReference>
<keyword evidence="1" id="KW-0472">Membrane</keyword>
<reference evidence="2" key="1">
    <citation type="submission" date="2014-09" db="EMBL/GenBank/DDBJ databases">
        <authorList>
            <person name="Magalhaes I.L.F."/>
            <person name="Oliveira U."/>
            <person name="Santos F.R."/>
            <person name="Vidigal T.H.D.A."/>
            <person name="Brescovit A.D."/>
            <person name="Santos A.J."/>
        </authorList>
    </citation>
    <scope>NUCLEOTIDE SEQUENCE</scope>
    <source>
        <tissue evidence="2">Shoot tissue taken approximately 20 cm above the soil surface</tissue>
    </source>
</reference>
<dbReference type="AlphaFoldDB" id="A0A0A9DLI2"/>
<name>A0A0A9DLI2_ARUDO</name>
<organism evidence="2">
    <name type="scientific">Arundo donax</name>
    <name type="common">Giant reed</name>
    <name type="synonym">Donax arundinaceus</name>
    <dbReference type="NCBI Taxonomy" id="35708"/>
    <lineage>
        <taxon>Eukaryota</taxon>
        <taxon>Viridiplantae</taxon>
        <taxon>Streptophyta</taxon>
        <taxon>Embryophyta</taxon>
        <taxon>Tracheophyta</taxon>
        <taxon>Spermatophyta</taxon>
        <taxon>Magnoliopsida</taxon>
        <taxon>Liliopsida</taxon>
        <taxon>Poales</taxon>
        <taxon>Poaceae</taxon>
        <taxon>PACMAD clade</taxon>
        <taxon>Arundinoideae</taxon>
        <taxon>Arundineae</taxon>
        <taxon>Arundo</taxon>
    </lineage>
</organism>
<feature type="transmembrane region" description="Helical" evidence="1">
    <location>
        <begin position="23"/>
        <end position="44"/>
    </location>
</feature>
<reference evidence="2" key="2">
    <citation type="journal article" date="2015" name="Data Brief">
        <title>Shoot transcriptome of the giant reed, Arundo donax.</title>
        <authorList>
            <person name="Barrero R.A."/>
            <person name="Guerrero F.D."/>
            <person name="Moolhuijzen P."/>
            <person name="Goolsby J.A."/>
            <person name="Tidwell J."/>
            <person name="Bellgard S.E."/>
            <person name="Bellgard M.I."/>
        </authorList>
    </citation>
    <scope>NUCLEOTIDE SEQUENCE</scope>
    <source>
        <tissue evidence="2">Shoot tissue taken approximately 20 cm above the soil surface</tissue>
    </source>
</reference>
<proteinExistence type="predicted"/>
<sequence>MGTGELASATVVSISQSIMKASYFYFLGTANILPLVRSVSLIWLDY</sequence>